<evidence type="ECO:0000256" key="1">
    <source>
        <dbReference type="ARBA" id="ARBA00004123"/>
    </source>
</evidence>
<protein>
    <recommendedName>
        <fullName evidence="7">BHLH domain-containing protein</fullName>
    </recommendedName>
</protein>
<keyword evidence="4" id="KW-0804">Transcription</keyword>
<dbReference type="InterPro" id="IPR011598">
    <property type="entry name" value="bHLH_dom"/>
</dbReference>
<evidence type="ECO:0000259" key="7">
    <source>
        <dbReference type="PROSITE" id="PS50888"/>
    </source>
</evidence>
<evidence type="ECO:0000256" key="5">
    <source>
        <dbReference type="ARBA" id="ARBA00023242"/>
    </source>
</evidence>
<proteinExistence type="predicted"/>
<dbReference type="PROSITE" id="PS50888">
    <property type="entry name" value="BHLH"/>
    <property type="match status" value="1"/>
</dbReference>
<dbReference type="PANTHER" id="PTHR11969:SF82">
    <property type="entry name" value="TRANSCRIPTION FACTOR BHLH96"/>
    <property type="match status" value="1"/>
</dbReference>
<dbReference type="GO" id="GO:0046983">
    <property type="term" value="F:protein dimerization activity"/>
    <property type="evidence" value="ECO:0007669"/>
    <property type="project" value="InterPro"/>
</dbReference>
<dbReference type="EnsemblPlants" id="Kaladp0071s0191.1.v1.1">
    <property type="protein sequence ID" value="Kaladp0071s0191.1.v1.1"/>
    <property type="gene ID" value="Kaladp0071s0191.v1.1"/>
</dbReference>
<dbReference type="Gramene" id="Kaladp0071s0191.1.v1.1">
    <property type="protein sequence ID" value="Kaladp0071s0191.1.v1.1"/>
    <property type="gene ID" value="Kaladp0071s0191.v1.1"/>
</dbReference>
<evidence type="ECO:0000256" key="6">
    <source>
        <dbReference type="SAM" id="MobiDB-lite"/>
    </source>
</evidence>
<keyword evidence="5" id="KW-0539">Nucleus</keyword>
<feature type="region of interest" description="Disordered" evidence="6">
    <location>
        <begin position="67"/>
        <end position="99"/>
    </location>
</feature>
<sequence length="228" mass="25649">MALDAVVFPQDPFGHNFTFKDYFQGIMEDELSGGINYNLGVVDNIDTDSWSYDQLGFHKAQEDKQSLLTTAPEPSPAKDPPVTARRKRRRTKSCKNKEEVENQRMTHIAVERNRRKQMNEYLAVLRTLMPSSYAQRGRHGAAEIEVTMVESHANVKILAKRCSGQLVKLVAAFQSLSLTFQHLSVSSLDHMVMYSVSVKVEEGCELNSVDEIAAAVNQMLRNIDESLG</sequence>
<feature type="domain" description="BHLH" evidence="7">
    <location>
        <begin position="102"/>
        <end position="158"/>
    </location>
</feature>
<dbReference type="InterPro" id="IPR054502">
    <property type="entry name" value="bHLH-TF_ACT-like_plant"/>
</dbReference>
<comment type="subcellular location">
    <subcellularLocation>
        <location evidence="1">Nucleus</location>
    </subcellularLocation>
</comment>
<dbReference type="Gene3D" id="4.10.280.10">
    <property type="entry name" value="Helix-loop-helix DNA-binding domain"/>
    <property type="match status" value="1"/>
</dbReference>
<dbReference type="SUPFAM" id="SSF47459">
    <property type="entry name" value="HLH, helix-loop-helix DNA-binding domain"/>
    <property type="match status" value="1"/>
</dbReference>
<dbReference type="InterPro" id="IPR036638">
    <property type="entry name" value="HLH_DNA-bd_sf"/>
</dbReference>
<keyword evidence="2" id="KW-0805">Transcription regulation</keyword>
<dbReference type="Proteomes" id="UP000594263">
    <property type="component" value="Unplaced"/>
</dbReference>
<reference evidence="8" key="1">
    <citation type="submission" date="2021-01" db="UniProtKB">
        <authorList>
            <consortium name="EnsemblPlants"/>
        </authorList>
    </citation>
    <scope>IDENTIFICATION</scope>
</reference>
<feature type="compositionally biased region" description="Basic residues" evidence="6">
    <location>
        <begin position="84"/>
        <end position="94"/>
    </location>
</feature>
<dbReference type="GO" id="GO:0000978">
    <property type="term" value="F:RNA polymerase II cis-regulatory region sequence-specific DNA binding"/>
    <property type="evidence" value="ECO:0007669"/>
    <property type="project" value="TreeGrafter"/>
</dbReference>
<keyword evidence="9" id="KW-1185">Reference proteome</keyword>
<dbReference type="PANTHER" id="PTHR11969">
    <property type="entry name" value="MAX DIMERIZATION, MAD"/>
    <property type="match status" value="1"/>
</dbReference>
<evidence type="ECO:0000256" key="4">
    <source>
        <dbReference type="ARBA" id="ARBA00023163"/>
    </source>
</evidence>
<name>A0A7N0UKB1_KALFE</name>
<dbReference type="Pfam" id="PF22754">
    <property type="entry name" value="bHLH-TF_ACT-like_plant"/>
    <property type="match status" value="1"/>
</dbReference>
<accession>A0A7N0UKB1</accession>
<dbReference type="GO" id="GO:0000981">
    <property type="term" value="F:DNA-binding transcription factor activity, RNA polymerase II-specific"/>
    <property type="evidence" value="ECO:0007669"/>
    <property type="project" value="TreeGrafter"/>
</dbReference>
<evidence type="ECO:0000256" key="2">
    <source>
        <dbReference type="ARBA" id="ARBA00023015"/>
    </source>
</evidence>
<evidence type="ECO:0000313" key="8">
    <source>
        <dbReference type="EnsemblPlants" id="Kaladp0071s0191.1.v1.1"/>
    </source>
</evidence>
<dbReference type="AlphaFoldDB" id="A0A7N0UKB1"/>
<evidence type="ECO:0000313" key="9">
    <source>
        <dbReference type="Proteomes" id="UP000594263"/>
    </source>
</evidence>
<organism evidence="8 9">
    <name type="scientific">Kalanchoe fedtschenkoi</name>
    <name type="common">Lavender scallops</name>
    <name type="synonym">South American air plant</name>
    <dbReference type="NCBI Taxonomy" id="63787"/>
    <lineage>
        <taxon>Eukaryota</taxon>
        <taxon>Viridiplantae</taxon>
        <taxon>Streptophyta</taxon>
        <taxon>Embryophyta</taxon>
        <taxon>Tracheophyta</taxon>
        <taxon>Spermatophyta</taxon>
        <taxon>Magnoliopsida</taxon>
        <taxon>eudicotyledons</taxon>
        <taxon>Gunneridae</taxon>
        <taxon>Pentapetalae</taxon>
        <taxon>Saxifragales</taxon>
        <taxon>Crassulaceae</taxon>
        <taxon>Kalanchoe</taxon>
    </lineage>
</organism>
<keyword evidence="3" id="KW-0238">DNA-binding</keyword>
<dbReference type="GO" id="GO:0005634">
    <property type="term" value="C:nucleus"/>
    <property type="evidence" value="ECO:0007669"/>
    <property type="project" value="UniProtKB-SubCell"/>
</dbReference>
<evidence type="ECO:0000256" key="3">
    <source>
        <dbReference type="ARBA" id="ARBA00023125"/>
    </source>
</evidence>
<dbReference type="Pfam" id="PF00010">
    <property type="entry name" value="HLH"/>
    <property type="match status" value="1"/>
</dbReference>